<accession>A0A9Q4E8S2</accession>
<gene>
    <name evidence="1" type="ORF">MOC89_18065</name>
</gene>
<dbReference type="InterPro" id="IPR032545">
    <property type="entry name" value="DUF4944"/>
</dbReference>
<dbReference type="Proteomes" id="UP001078573">
    <property type="component" value="Unassembled WGS sequence"/>
</dbReference>
<sequence length="162" mass="18828">MRKKNNMKKWLLMIAAFLIICIAAITVMISGNKVKYEGSGRSGLWVSNLEKSDKTSIGPNYFLNLYWQGSKKDEKRTVVERITLYVAGKKYQDDNIDEYDLSEYTGEEMPGGGHMEDHIATFNYMPEDEVIGHDVLVKVEWKTGEKKQTEEIKLHKKPWYKR</sequence>
<dbReference type="Pfam" id="PF16302">
    <property type="entry name" value="DUF4944"/>
    <property type="match status" value="1"/>
</dbReference>
<dbReference type="AlphaFoldDB" id="A0A9Q4E8S2"/>
<evidence type="ECO:0000313" key="1">
    <source>
        <dbReference type="EMBL" id="MCY8458756.1"/>
    </source>
</evidence>
<comment type="caution">
    <text evidence="1">The sequence shown here is derived from an EMBL/GenBank/DDBJ whole genome shotgun (WGS) entry which is preliminary data.</text>
</comment>
<name>A0A9Q4E8S2_BACSC</name>
<evidence type="ECO:0000313" key="2">
    <source>
        <dbReference type="Proteomes" id="UP001078573"/>
    </source>
</evidence>
<reference evidence="1" key="1">
    <citation type="submission" date="2022-02" db="EMBL/GenBank/DDBJ databases">
        <title>Crop Bioprotection Bacillus Genome Sequencing.</title>
        <authorList>
            <person name="Dunlap C."/>
        </authorList>
    </citation>
    <scope>NUCLEOTIDE SEQUENCE</scope>
    <source>
        <strain evidence="1">WR1O2A-53</strain>
    </source>
</reference>
<proteinExistence type="predicted"/>
<dbReference type="EMBL" id="JALAPQ010000025">
    <property type="protein sequence ID" value="MCY8458756.1"/>
    <property type="molecule type" value="Genomic_DNA"/>
</dbReference>
<protein>
    <submittedName>
        <fullName evidence="1">YdhH/YoaO family protein</fullName>
    </submittedName>
</protein>
<organism evidence="1 2">
    <name type="scientific">Bacillus spizizenii</name>
    <name type="common">Bacillus subtilis subsp. spizizenii</name>
    <dbReference type="NCBI Taxonomy" id="96241"/>
    <lineage>
        <taxon>Bacteria</taxon>
        <taxon>Bacillati</taxon>
        <taxon>Bacillota</taxon>
        <taxon>Bacilli</taxon>
        <taxon>Bacillales</taxon>
        <taxon>Bacillaceae</taxon>
        <taxon>Bacillus</taxon>
    </lineage>
</organism>